<dbReference type="InterPro" id="IPR050791">
    <property type="entry name" value="Aldo-Keto_reductase"/>
</dbReference>
<accession>A0A4U8TC23</accession>
<dbReference type="SUPFAM" id="SSF51430">
    <property type="entry name" value="NAD(P)-linked oxidoreductase"/>
    <property type="match status" value="1"/>
</dbReference>
<comment type="caution">
    <text evidence="3">The sequence shown here is derived from an EMBL/GenBank/DDBJ whole genome shotgun (WGS) entry which is preliminary data.</text>
</comment>
<gene>
    <name evidence="3" type="ORF">LS71_001760</name>
</gene>
<dbReference type="Proteomes" id="UP000029733">
    <property type="component" value="Unassembled WGS sequence"/>
</dbReference>
<dbReference type="InterPro" id="IPR023210">
    <property type="entry name" value="NADP_OxRdtase_dom"/>
</dbReference>
<proteinExistence type="predicted"/>
<dbReference type="GO" id="GO:0016491">
    <property type="term" value="F:oxidoreductase activity"/>
    <property type="evidence" value="ECO:0007669"/>
    <property type="project" value="UniProtKB-KW"/>
</dbReference>
<dbReference type="Pfam" id="PF00248">
    <property type="entry name" value="Aldo_ket_red"/>
    <property type="match status" value="1"/>
</dbReference>
<evidence type="ECO:0000259" key="2">
    <source>
        <dbReference type="Pfam" id="PF00248"/>
    </source>
</evidence>
<dbReference type="GO" id="GO:0005737">
    <property type="term" value="C:cytoplasm"/>
    <property type="evidence" value="ECO:0007669"/>
    <property type="project" value="TreeGrafter"/>
</dbReference>
<dbReference type="InterPro" id="IPR036812">
    <property type="entry name" value="NAD(P)_OxRdtase_dom_sf"/>
</dbReference>
<evidence type="ECO:0000313" key="3">
    <source>
        <dbReference type="EMBL" id="TLD97500.1"/>
    </source>
</evidence>
<dbReference type="STRING" id="1677920.LS71_00070"/>
<dbReference type="Gene3D" id="3.20.20.100">
    <property type="entry name" value="NADP-dependent oxidoreductase domain"/>
    <property type="match status" value="1"/>
</dbReference>
<dbReference type="EMBL" id="JRPR02000001">
    <property type="protein sequence ID" value="TLD97500.1"/>
    <property type="molecule type" value="Genomic_DNA"/>
</dbReference>
<dbReference type="AlphaFoldDB" id="A0A4U8TC23"/>
<dbReference type="PANTHER" id="PTHR43625">
    <property type="entry name" value="AFLATOXIN B1 ALDEHYDE REDUCTASE"/>
    <property type="match status" value="1"/>
</dbReference>
<protein>
    <submittedName>
        <fullName evidence="3">Aldo/keto reductase</fullName>
    </submittedName>
</protein>
<reference evidence="3 4" key="1">
    <citation type="journal article" date="2014" name="Genome Announc.">
        <title>Draft genome sequences of eight enterohepatic helicobacter species isolated from both laboratory and wild rodents.</title>
        <authorList>
            <person name="Sheh A."/>
            <person name="Shen Z."/>
            <person name="Fox J.G."/>
        </authorList>
    </citation>
    <scope>NUCLEOTIDE SEQUENCE [LARGE SCALE GENOMIC DNA]</scope>
    <source>
        <strain evidence="3 4">MIT 09-6949</strain>
    </source>
</reference>
<sequence>MKTRKLGNLEVSSLGLGCMGLSYGYGKGLEKSEAIKLVQKAYDSGITLFDTAEAYGTLNEEIVGEALQSVRDKVTIATKFGIYMQNGTQVLDSKPERINKRLDSIEIKGDRYPPELAKRVGK</sequence>
<keyword evidence="4" id="KW-1185">Reference proteome</keyword>
<dbReference type="OrthoDB" id="5328358at2"/>
<dbReference type="RefSeq" id="WP_138109791.1">
    <property type="nucleotide sequence ID" value="NZ_JRPR02000001.1"/>
</dbReference>
<feature type="domain" description="NADP-dependent oxidoreductase" evidence="2">
    <location>
        <begin position="14"/>
        <end position="103"/>
    </location>
</feature>
<organism evidence="3 4">
    <name type="scientific">Helicobacter jaachi</name>
    <dbReference type="NCBI Taxonomy" id="1677920"/>
    <lineage>
        <taxon>Bacteria</taxon>
        <taxon>Pseudomonadati</taxon>
        <taxon>Campylobacterota</taxon>
        <taxon>Epsilonproteobacteria</taxon>
        <taxon>Campylobacterales</taxon>
        <taxon>Helicobacteraceae</taxon>
        <taxon>Helicobacter</taxon>
    </lineage>
</organism>
<evidence type="ECO:0000313" key="4">
    <source>
        <dbReference type="Proteomes" id="UP000029733"/>
    </source>
</evidence>
<keyword evidence="1" id="KW-0560">Oxidoreductase</keyword>
<evidence type="ECO:0000256" key="1">
    <source>
        <dbReference type="ARBA" id="ARBA00023002"/>
    </source>
</evidence>
<name>A0A4U8TC23_9HELI</name>
<dbReference type="PANTHER" id="PTHR43625:SF77">
    <property type="entry name" value="ALDO-KETO REDUCTASE"/>
    <property type="match status" value="1"/>
</dbReference>